<reference evidence="10 11" key="1">
    <citation type="submission" date="2010-04" db="EMBL/GenBank/DDBJ databases">
        <authorList>
            <person name="Muzny D."/>
            <person name="Qin X."/>
            <person name="Deng J."/>
            <person name="Jiang H."/>
            <person name="Liu Y."/>
            <person name="Qu J."/>
            <person name="Song X.-Z."/>
            <person name="Zhang L."/>
            <person name="Thornton R."/>
            <person name="Coyle M."/>
            <person name="Francisco L."/>
            <person name="Jackson L."/>
            <person name="Javaid M."/>
            <person name="Korchina V."/>
            <person name="Kovar C."/>
            <person name="Mata R."/>
            <person name="Mathew T."/>
            <person name="Ngo R."/>
            <person name="Nguyen L."/>
            <person name="Nguyen N."/>
            <person name="Okwuonu G."/>
            <person name="Ongeri F."/>
            <person name="Pham C."/>
            <person name="Simmons D."/>
            <person name="Wilczek-Boney K."/>
            <person name="Hale W."/>
            <person name="Jakkamsetti A."/>
            <person name="Pham P."/>
            <person name="Ruth R."/>
            <person name="San Lucas F."/>
            <person name="Warren J."/>
            <person name="Zhang J."/>
            <person name="Zhao Z."/>
            <person name="Zhou C."/>
            <person name="Zhu D."/>
            <person name="Lee S."/>
            <person name="Bess C."/>
            <person name="Blankenburg K."/>
            <person name="Forbes L."/>
            <person name="Fu Q."/>
            <person name="Gubbala S."/>
            <person name="Hirani K."/>
            <person name="Jayaseelan J.C."/>
            <person name="Lara F."/>
            <person name="Munidasa M."/>
            <person name="Palculict T."/>
            <person name="Patil S."/>
            <person name="Pu L.-L."/>
            <person name="Saada N."/>
            <person name="Tang L."/>
            <person name="Weissenberger G."/>
            <person name="Zhu Y."/>
            <person name="Hemphill L."/>
            <person name="Shang Y."/>
            <person name="Youmans B."/>
            <person name="Ayvaz T."/>
            <person name="Ross M."/>
            <person name="Santibanez J."/>
            <person name="Aqrawi P."/>
            <person name="Gross S."/>
            <person name="Joshi V."/>
            <person name="Fowler G."/>
            <person name="Nazareth L."/>
            <person name="Reid J."/>
            <person name="Worley K."/>
            <person name="Petrosino J."/>
            <person name="Highlander S."/>
            <person name="Gibbs R."/>
        </authorList>
    </citation>
    <scope>NUCLEOTIDE SEQUENCE [LARGE SCALE GENOMIC DNA]</scope>
    <source>
        <strain evidence="10 11">DSM 11664</strain>
    </source>
</reference>
<comment type="function">
    <text evidence="8">Catalyzes the phosphorylation of the 3'-hydroxyl group of dephosphocoenzyme A to form coenzyme A.</text>
</comment>
<keyword evidence="5 8" id="KW-0418">Kinase</keyword>
<name>D4YSH3_9LACO</name>
<dbReference type="PATRIC" id="fig|585524.9.peg.1048"/>
<keyword evidence="4 8" id="KW-0547">Nucleotide-binding</keyword>
<keyword evidence="2 8" id="KW-0963">Cytoplasm</keyword>
<evidence type="ECO:0000256" key="7">
    <source>
        <dbReference type="ARBA" id="ARBA00022993"/>
    </source>
</evidence>
<dbReference type="GO" id="GO:0005737">
    <property type="term" value="C:cytoplasm"/>
    <property type="evidence" value="ECO:0007669"/>
    <property type="project" value="UniProtKB-SubCell"/>
</dbReference>
<dbReference type="Gene3D" id="3.40.50.300">
    <property type="entry name" value="P-loop containing nucleotide triphosphate hydrolases"/>
    <property type="match status" value="1"/>
</dbReference>
<dbReference type="eggNOG" id="COG0237">
    <property type="taxonomic scope" value="Bacteria"/>
</dbReference>
<evidence type="ECO:0000256" key="1">
    <source>
        <dbReference type="ARBA" id="ARBA00009018"/>
    </source>
</evidence>
<comment type="caution">
    <text evidence="10">The sequence shown here is derived from an EMBL/GenBank/DDBJ whole genome shotgun (WGS) entry which is preliminary data.</text>
</comment>
<evidence type="ECO:0000256" key="9">
    <source>
        <dbReference type="NCBIfam" id="TIGR00152"/>
    </source>
</evidence>
<organism evidence="10 11">
    <name type="scientific">Lactobacillus amylolyticus DSM 11664</name>
    <dbReference type="NCBI Taxonomy" id="585524"/>
    <lineage>
        <taxon>Bacteria</taxon>
        <taxon>Bacillati</taxon>
        <taxon>Bacillota</taxon>
        <taxon>Bacilli</taxon>
        <taxon>Lactobacillales</taxon>
        <taxon>Lactobacillaceae</taxon>
        <taxon>Lactobacillus</taxon>
    </lineage>
</organism>
<gene>
    <name evidence="8 10" type="primary">coaE</name>
    <name evidence="10" type="ORF">HMPREF0493_0451</name>
</gene>
<dbReference type="PANTHER" id="PTHR10695:SF46">
    <property type="entry name" value="BIFUNCTIONAL COENZYME A SYNTHASE-RELATED"/>
    <property type="match status" value="1"/>
</dbReference>
<evidence type="ECO:0000313" key="11">
    <source>
        <dbReference type="Proteomes" id="UP000004069"/>
    </source>
</evidence>
<dbReference type="PROSITE" id="PS51219">
    <property type="entry name" value="DPCK"/>
    <property type="match status" value="1"/>
</dbReference>
<dbReference type="AlphaFoldDB" id="D4YSH3"/>
<evidence type="ECO:0000313" key="10">
    <source>
        <dbReference type="EMBL" id="EFG55988.1"/>
    </source>
</evidence>
<dbReference type="UniPathway" id="UPA00241">
    <property type="reaction ID" value="UER00356"/>
</dbReference>
<dbReference type="Proteomes" id="UP000004069">
    <property type="component" value="Unassembled WGS sequence"/>
</dbReference>
<feature type="binding site" evidence="8">
    <location>
        <begin position="12"/>
        <end position="17"/>
    </location>
    <ligand>
        <name>ATP</name>
        <dbReference type="ChEBI" id="CHEBI:30616"/>
    </ligand>
</feature>
<dbReference type="NCBIfam" id="TIGR00152">
    <property type="entry name" value="dephospho-CoA kinase"/>
    <property type="match status" value="1"/>
</dbReference>
<dbReference type="GO" id="GO:0004140">
    <property type="term" value="F:dephospho-CoA kinase activity"/>
    <property type="evidence" value="ECO:0007669"/>
    <property type="project" value="UniProtKB-UniRule"/>
</dbReference>
<keyword evidence="7 8" id="KW-0173">Coenzyme A biosynthesis</keyword>
<dbReference type="PANTHER" id="PTHR10695">
    <property type="entry name" value="DEPHOSPHO-COA KINASE-RELATED"/>
    <property type="match status" value="1"/>
</dbReference>
<dbReference type="GO" id="GO:0015937">
    <property type="term" value="P:coenzyme A biosynthetic process"/>
    <property type="evidence" value="ECO:0007669"/>
    <property type="project" value="UniProtKB-UniRule"/>
</dbReference>
<keyword evidence="6 8" id="KW-0067">ATP-binding</keyword>
<keyword evidence="3 8" id="KW-0808">Transferase</keyword>
<dbReference type="FunFam" id="3.40.50.300:FF:000991">
    <property type="entry name" value="Dephospho-CoA kinase"/>
    <property type="match status" value="1"/>
</dbReference>
<dbReference type="CDD" id="cd02022">
    <property type="entry name" value="DPCK"/>
    <property type="match status" value="1"/>
</dbReference>
<dbReference type="InterPro" id="IPR001977">
    <property type="entry name" value="Depp_CoAkinase"/>
</dbReference>
<dbReference type="RefSeq" id="WP_006351605.1">
    <property type="nucleotide sequence ID" value="NZ_ADNY01000013.1"/>
</dbReference>
<proteinExistence type="inferred from homology"/>
<dbReference type="OrthoDB" id="9812943at2"/>
<dbReference type="Pfam" id="PF01121">
    <property type="entry name" value="CoaE"/>
    <property type="match status" value="1"/>
</dbReference>
<comment type="similarity">
    <text evidence="1 8">Belongs to the CoaE family.</text>
</comment>
<dbReference type="InterPro" id="IPR027417">
    <property type="entry name" value="P-loop_NTPase"/>
</dbReference>
<accession>D4YSH3</accession>
<dbReference type="GO" id="GO:0005524">
    <property type="term" value="F:ATP binding"/>
    <property type="evidence" value="ECO:0007669"/>
    <property type="project" value="UniProtKB-UniRule"/>
</dbReference>
<comment type="pathway">
    <text evidence="8">Cofactor biosynthesis; coenzyme A biosynthesis; CoA from (R)-pantothenate: step 5/5.</text>
</comment>
<comment type="subcellular location">
    <subcellularLocation>
        <location evidence="8">Cytoplasm</location>
    </subcellularLocation>
</comment>
<keyword evidence="11" id="KW-1185">Reference proteome</keyword>
<dbReference type="SUPFAM" id="SSF52540">
    <property type="entry name" value="P-loop containing nucleoside triphosphate hydrolases"/>
    <property type="match status" value="1"/>
</dbReference>
<evidence type="ECO:0000256" key="4">
    <source>
        <dbReference type="ARBA" id="ARBA00022741"/>
    </source>
</evidence>
<dbReference type="STRING" id="83683.B1745_02215"/>
<evidence type="ECO:0000256" key="3">
    <source>
        <dbReference type="ARBA" id="ARBA00022679"/>
    </source>
</evidence>
<evidence type="ECO:0000256" key="6">
    <source>
        <dbReference type="ARBA" id="ARBA00022840"/>
    </source>
</evidence>
<evidence type="ECO:0000256" key="5">
    <source>
        <dbReference type="ARBA" id="ARBA00022777"/>
    </source>
</evidence>
<evidence type="ECO:0000256" key="2">
    <source>
        <dbReference type="ARBA" id="ARBA00022490"/>
    </source>
</evidence>
<dbReference type="EMBL" id="ADNY01000013">
    <property type="protein sequence ID" value="EFG55988.1"/>
    <property type="molecule type" value="Genomic_DNA"/>
</dbReference>
<comment type="catalytic activity">
    <reaction evidence="8">
        <text>3'-dephospho-CoA + ATP = ADP + CoA + H(+)</text>
        <dbReference type="Rhea" id="RHEA:18245"/>
        <dbReference type="ChEBI" id="CHEBI:15378"/>
        <dbReference type="ChEBI" id="CHEBI:30616"/>
        <dbReference type="ChEBI" id="CHEBI:57287"/>
        <dbReference type="ChEBI" id="CHEBI:57328"/>
        <dbReference type="ChEBI" id="CHEBI:456216"/>
        <dbReference type="EC" id="2.7.1.24"/>
    </reaction>
</comment>
<dbReference type="HAMAP" id="MF_00376">
    <property type="entry name" value="Dephospho_CoA_kinase"/>
    <property type="match status" value="1"/>
</dbReference>
<dbReference type="EC" id="2.7.1.24" evidence="8 9"/>
<sequence>MTLVLGLTGGIATGKSTADNFFKKHHIPIVDSDKIAHHIYDPGKQGYNEVVTEFSSAILDSDKKINRKRLGEIVFHNPQKMQRLDEITHPLIYQEVVNKLNKYREQAEKIVVFDAPLLYETGGQRLCDFVLVISLPESLQLKRLMERNNLTESQAQARIDSQMPLAKKIAKADFVVDNTGTIDELEEKLKEILLKVEAEG</sequence>
<protein>
    <recommendedName>
        <fullName evidence="8 9">Dephospho-CoA kinase</fullName>
        <ecNumber evidence="8 9">2.7.1.24</ecNumber>
    </recommendedName>
    <alternativeName>
        <fullName evidence="8">Dephosphocoenzyme A kinase</fullName>
    </alternativeName>
</protein>
<evidence type="ECO:0000256" key="8">
    <source>
        <dbReference type="HAMAP-Rule" id="MF_00376"/>
    </source>
</evidence>